<proteinExistence type="inferred from homology"/>
<evidence type="ECO:0000313" key="7">
    <source>
        <dbReference type="EMBL" id="CCX08184.1"/>
    </source>
</evidence>
<feature type="compositionally biased region" description="Acidic residues" evidence="5">
    <location>
        <begin position="704"/>
        <end position="736"/>
    </location>
</feature>
<dbReference type="STRING" id="1076935.U4L188"/>
<dbReference type="Proteomes" id="UP000018144">
    <property type="component" value="Unassembled WGS sequence"/>
</dbReference>
<feature type="domain" description="Beta-Casp" evidence="6">
    <location>
        <begin position="296"/>
        <end position="457"/>
    </location>
</feature>
<feature type="compositionally biased region" description="Acidic residues" evidence="5">
    <location>
        <begin position="531"/>
        <end position="546"/>
    </location>
</feature>
<dbReference type="Pfam" id="PF07521">
    <property type="entry name" value="RMMBL"/>
    <property type="match status" value="1"/>
</dbReference>
<dbReference type="AlphaFoldDB" id="U4L188"/>
<accession>U4L188</accession>
<evidence type="ECO:0000256" key="1">
    <source>
        <dbReference type="ARBA" id="ARBA00004123"/>
    </source>
</evidence>
<evidence type="ECO:0000256" key="3">
    <source>
        <dbReference type="ARBA" id="ARBA00023242"/>
    </source>
</evidence>
<keyword evidence="4" id="KW-0694">RNA-binding</keyword>
<evidence type="ECO:0000256" key="5">
    <source>
        <dbReference type="SAM" id="MobiDB-lite"/>
    </source>
</evidence>
<feature type="compositionally biased region" description="Basic residues" evidence="5">
    <location>
        <begin position="688"/>
        <end position="698"/>
    </location>
</feature>
<dbReference type="InterPro" id="IPR036866">
    <property type="entry name" value="RibonucZ/Hydroxyglut_hydro"/>
</dbReference>
<dbReference type="InterPro" id="IPR027075">
    <property type="entry name" value="CPSF2"/>
</dbReference>
<evidence type="ECO:0000256" key="4">
    <source>
        <dbReference type="RuleBase" id="RU365006"/>
    </source>
</evidence>
<keyword evidence="3 4" id="KW-0539">Nucleus</keyword>
<organism evidence="7 8">
    <name type="scientific">Pyronema omphalodes (strain CBS 100304)</name>
    <name type="common">Pyronema confluens</name>
    <dbReference type="NCBI Taxonomy" id="1076935"/>
    <lineage>
        <taxon>Eukaryota</taxon>
        <taxon>Fungi</taxon>
        <taxon>Dikarya</taxon>
        <taxon>Ascomycota</taxon>
        <taxon>Pezizomycotina</taxon>
        <taxon>Pezizomycetes</taxon>
        <taxon>Pezizales</taxon>
        <taxon>Pyronemataceae</taxon>
        <taxon>Pyronema</taxon>
    </lineage>
</organism>
<dbReference type="InterPro" id="IPR001279">
    <property type="entry name" value="Metallo-B-lactamas"/>
</dbReference>
<dbReference type="GO" id="GO:0005847">
    <property type="term" value="C:mRNA cleavage and polyadenylation specificity factor complex"/>
    <property type="evidence" value="ECO:0007669"/>
    <property type="project" value="InterPro"/>
</dbReference>
<dbReference type="PANTHER" id="PTHR45922:SF1">
    <property type="entry name" value="CLEAVAGE AND POLYADENYLATION SPECIFICITY FACTOR SUBUNIT 2"/>
    <property type="match status" value="1"/>
</dbReference>
<evidence type="ECO:0000256" key="2">
    <source>
        <dbReference type="ARBA" id="ARBA00022664"/>
    </source>
</evidence>
<dbReference type="Pfam" id="PF16661">
    <property type="entry name" value="Lactamase_B_6"/>
    <property type="match status" value="1"/>
</dbReference>
<evidence type="ECO:0000259" key="6">
    <source>
        <dbReference type="SMART" id="SM01027"/>
    </source>
</evidence>
<dbReference type="GO" id="GO:0006397">
    <property type="term" value="P:mRNA processing"/>
    <property type="evidence" value="ECO:0007669"/>
    <property type="project" value="UniProtKB-KW"/>
</dbReference>
<feature type="region of interest" description="Disordered" evidence="5">
    <location>
        <begin position="870"/>
        <end position="890"/>
    </location>
</feature>
<dbReference type="OrthoDB" id="64353at2759"/>
<dbReference type="InterPro" id="IPR011108">
    <property type="entry name" value="RMMBL"/>
</dbReference>
<dbReference type="InterPro" id="IPR025069">
    <property type="entry name" value="Cpsf2_C"/>
</dbReference>
<dbReference type="SMART" id="SM01027">
    <property type="entry name" value="Beta-Casp"/>
    <property type="match status" value="1"/>
</dbReference>
<dbReference type="InterPro" id="IPR035639">
    <property type="entry name" value="CPSF2_MBL"/>
</dbReference>
<feature type="region of interest" description="Disordered" evidence="5">
    <location>
        <begin position="631"/>
        <end position="740"/>
    </location>
</feature>
<gene>
    <name evidence="7" type="ORF">PCON_07773</name>
</gene>
<protein>
    <recommendedName>
        <fullName evidence="4">Cleavage and polyadenylation specificity factor subunit 2</fullName>
    </recommendedName>
    <alternativeName>
        <fullName evidence="4">Cleavage and polyadenylation specificity factor 100 kDa subunit</fullName>
    </alternativeName>
</protein>
<dbReference type="Gene3D" id="3.60.15.10">
    <property type="entry name" value="Ribonuclease Z/Hydroxyacylglutathione hydrolase-like"/>
    <property type="match status" value="1"/>
</dbReference>
<dbReference type="InterPro" id="IPR022712">
    <property type="entry name" value="Beta_Casp"/>
</dbReference>
<feature type="region of interest" description="Disordered" evidence="5">
    <location>
        <begin position="358"/>
        <end position="383"/>
    </location>
</feature>
<comment type="subcellular location">
    <subcellularLocation>
        <location evidence="1 4">Nucleus</location>
    </subcellularLocation>
</comment>
<dbReference type="OMA" id="QSRHNME"/>
<keyword evidence="8" id="KW-1185">Reference proteome</keyword>
<dbReference type="CDD" id="cd16293">
    <property type="entry name" value="CPSF2-like_MBL-fold"/>
    <property type="match status" value="1"/>
</dbReference>
<comment type="similarity">
    <text evidence="4">Belongs to the metallo-beta-lactamase superfamily. RNA-metabolizing metallo-beta-lactamase-like family. CPSF2/YSH1 subfamily.</text>
</comment>
<feature type="compositionally biased region" description="Basic and acidic residues" evidence="5">
    <location>
        <begin position="631"/>
        <end position="663"/>
    </location>
</feature>
<dbReference type="SUPFAM" id="SSF56281">
    <property type="entry name" value="Metallo-hydrolase/oxidoreductase"/>
    <property type="match status" value="1"/>
</dbReference>
<sequence length="1001" mass="107917">MFHFTSLLGAQSDSPACQSLLELDNNIKILIDVGWDVSFDPSMLSELEKHTPTIDLILLTHPTLSHMGAYAHACKHIPNFNSIPVYSTFPVSNLGRLLLQDIYLSSPKAYTKLRDSNTEDQSTTGFGAANFVPQGTTVELPEDALKLPPTPTDIDSYCQKIVTLKYSQPTALHTALARVSGKLGSVTITAYSAGHSLGGTIWKIQQAQESIVYAVDWNLSRENCLRSAAFLGGEGGRVQEALLKPTALVCSAKNSMVSNMAGGRKKRDEVLLETIRKTAIEKGGTVLIPTDSVGRVLELAYLLEHAWRKDPKFSGKQGKGVGLFLAGRKVKRLGQVIGSMLEWMDEAVVREFESIAEKSSRGNRNDRRNESKEGQNETTGNKAGPFDFLYLNLVSTPGQLARILNSNDRRGKVIIASDSSLEWGFSRDALLKLANDDKNVVVLTERAEGKSGLTGKLWQGWREATSMSEDTAAVGQIIAVSDTSSITTETKLKLEGDELLSYQRHLAAKMALTNQHQSLMSTSGLPAVDANVDDDDASSSSDDDSDSERQGKALTTATSKAAVMMGGVVPGTNNEKVDIGVNILLRGQGVYDYDVRGAKGRNRMFPFQVRRKRVDEYGEVLRADDYMRAEEKQGEEVADDQGEKAAEETRVMGKKRKWDEELVKPGSGARRAGGGANAHAQTQDMAKRKGAQKKRLKSNRAGEGDDNYDPDAAEGDAADSAEEGEVSETEDEDDEVVLSAPSKMTSATETIRINISATFIDFSGLHDQKSLRMLLPLINPKKLILVGGKREETKFLAEFYRDKAASSNRNNGSTGIGVFSPICGKMVNASVDTNAWTVKLGNSLARALKWQNVRGLGVVHVIGRVAPAYESDPDGKKQKTITDGNGGDTPKLDEPMELVLDVLPPALAAATRSVAQPIHVGDIRLADLRKVLQEGGHTAEFRGEGTLLVDGVVVVRKSGVGNVSVEDGGGGLAVSAAAARAATFLQVRQKVYAGLAVVAGG</sequence>
<feature type="compositionally biased region" description="Basic and acidic residues" evidence="5">
    <location>
        <begin position="358"/>
        <end position="375"/>
    </location>
</feature>
<keyword evidence="2 4" id="KW-0507">mRNA processing</keyword>
<evidence type="ECO:0000313" key="8">
    <source>
        <dbReference type="Proteomes" id="UP000018144"/>
    </source>
</evidence>
<dbReference type="Pfam" id="PF10996">
    <property type="entry name" value="Beta-Casp"/>
    <property type="match status" value="1"/>
</dbReference>
<dbReference type="eggNOG" id="KOG1135">
    <property type="taxonomic scope" value="Eukaryota"/>
</dbReference>
<dbReference type="GO" id="GO:0003723">
    <property type="term" value="F:RNA binding"/>
    <property type="evidence" value="ECO:0007669"/>
    <property type="project" value="UniProtKB-KW"/>
</dbReference>
<dbReference type="Pfam" id="PF13299">
    <property type="entry name" value="CPSF100_C"/>
    <property type="match status" value="1"/>
</dbReference>
<reference evidence="7 8" key="1">
    <citation type="journal article" date="2013" name="PLoS Genet.">
        <title>The genome and development-dependent transcriptomes of Pyronema confluens: a window into fungal evolution.</title>
        <authorList>
            <person name="Traeger S."/>
            <person name="Altegoer F."/>
            <person name="Freitag M."/>
            <person name="Gabaldon T."/>
            <person name="Kempken F."/>
            <person name="Kumar A."/>
            <person name="Marcet-Houben M."/>
            <person name="Poggeler S."/>
            <person name="Stajich J.E."/>
            <person name="Nowrousian M."/>
        </authorList>
    </citation>
    <scope>NUCLEOTIDE SEQUENCE [LARGE SCALE GENOMIC DNA]</scope>
    <source>
        <strain evidence="8">CBS 100304</strain>
        <tissue evidence="7">Vegetative mycelium</tissue>
    </source>
</reference>
<name>U4L188_PYROM</name>
<dbReference type="EMBL" id="HF935394">
    <property type="protein sequence ID" value="CCX08184.1"/>
    <property type="molecule type" value="Genomic_DNA"/>
</dbReference>
<feature type="region of interest" description="Disordered" evidence="5">
    <location>
        <begin position="525"/>
        <end position="552"/>
    </location>
</feature>
<dbReference type="PANTHER" id="PTHR45922">
    <property type="entry name" value="CLEAVAGE AND POLYADENYLATION SPECIFICITY FACTOR SUBUNIT 2"/>
    <property type="match status" value="1"/>
</dbReference>